<keyword evidence="3" id="KW-1185">Reference proteome</keyword>
<comment type="caution">
    <text evidence="2">The sequence shown here is derived from an EMBL/GenBank/DDBJ whole genome shotgun (WGS) entry which is preliminary data.</text>
</comment>
<dbReference type="AlphaFoldDB" id="A0AA37WSD4"/>
<accession>A0AA37WSD4</accession>
<proteinExistence type="predicted"/>
<dbReference type="EMBL" id="BSPL01000017">
    <property type="protein sequence ID" value="GLS71635.1"/>
    <property type="molecule type" value="Genomic_DNA"/>
</dbReference>
<sequence length="80" mass="8357">MRAFLILTCGTVGATCVTAAFLTTLLFAFAGHAGELALAAFVVAEWSLAFGLLFLLIAYLSDVAGILEPINPRRGDPIDG</sequence>
<keyword evidence="1" id="KW-0472">Membrane</keyword>
<evidence type="ECO:0000313" key="3">
    <source>
        <dbReference type="Proteomes" id="UP001157440"/>
    </source>
</evidence>
<keyword evidence="1" id="KW-1133">Transmembrane helix</keyword>
<dbReference type="RefSeq" id="WP_238193811.1">
    <property type="nucleotide sequence ID" value="NZ_BPQZ01000001.1"/>
</dbReference>
<dbReference type="Proteomes" id="UP001157440">
    <property type="component" value="Unassembled WGS sequence"/>
</dbReference>
<evidence type="ECO:0000256" key="1">
    <source>
        <dbReference type="SAM" id="Phobius"/>
    </source>
</evidence>
<feature type="transmembrane region" description="Helical" evidence="1">
    <location>
        <begin position="38"/>
        <end position="60"/>
    </location>
</feature>
<gene>
    <name evidence="2" type="ORF">GCM10007890_36480</name>
</gene>
<organism evidence="2 3">
    <name type="scientific">Methylobacterium tardum</name>
    <dbReference type="NCBI Taxonomy" id="374432"/>
    <lineage>
        <taxon>Bacteria</taxon>
        <taxon>Pseudomonadati</taxon>
        <taxon>Pseudomonadota</taxon>
        <taxon>Alphaproteobacteria</taxon>
        <taxon>Hyphomicrobiales</taxon>
        <taxon>Methylobacteriaceae</taxon>
        <taxon>Methylobacterium</taxon>
    </lineage>
</organism>
<protein>
    <submittedName>
        <fullName evidence="2">Uncharacterized protein</fullName>
    </submittedName>
</protein>
<keyword evidence="1" id="KW-0812">Transmembrane</keyword>
<reference evidence="3" key="1">
    <citation type="journal article" date="2019" name="Int. J. Syst. Evol. Microbiol.">
        <title>The Global Catalogue of Microorganisms (GCM) 10K type strain sequencing project: providing services to taxonomists for standard genome sequencing and annotation.</title>
        <authorList>
            <consortium name="The Broad Institute Genomics Platform"/>
            <consortium name="The Broad Institute Genome Sequencing Center for Infectious Disease"/>
            <person name="Wu L."/>
            <person name="Ma J."/>
        </authorList>
    </citation>
    <scope>NUCLEOTIDE SEQUENCE [LARGE SCALE GENOMIC DNA]</scope>
    <source>
        <strain evidence="3">NBRC 103632</strain>
    </source>
</reference>
<name>A0AA37WSD4_9HYPH</name>
<evidence type="ECO:0000313" key="2">
    <source>
        <dbReference type="EMBL" id="GLS71635.1"/>
    </source>
</evidence>